<dbReference type="EC" id="2.7.13.3" evidence="2"/>
<organism evidence="8 9">
    <name type="scientific">Vibrio nigripulchritudo</name>
    <dbReference type="NCBI Taxonomy" id="28173"/>
    <lineage>
        <taxon>Bacteria</taxon>
        <taxon>Pseudomonadati</taxon>
        <taxon>Pseudomonadota</taxon>
        <taxon>Gammaproteobacteria</taxon>
        <taxon>Vibrionales</taxon>
        <taxon>Vibrionaceae</taxon>
        <taxon>Vibrio</taxon>
    </lineage>
</organism>
<dbReference type="SMART" id="SM00387">
    <property type="entry name" value="HATPase_c"/>
    <property type="match status" value="1"/>
</dbReference>
<dbReference type="NCBIfam" id="TIGR00229">
    <property type="entry name" value="sensory_box"/>
    <property type="match status" value="1"/>
</dbReference>
<dbReference type="STRING" id="28173.VIBNI_A0952"/>
<evidence type="ECO:0000313" key="8">
    <source>
        <dbReference type="EMBL" id="CCO57108.1"/>
    </source>
</evidence>
<keyword evidence="4" id="KW-0175">Coiled coil</keyword>
<evidence type="ECO:0000256" key="1">
    <source>
        <dbReference type="ARBA" id="ARBA00000085"/>
    </source>
</evidence>
<dbReference type="InterPro" id="IPR003661">
    <property type="entry name" value="HisK_dim/P_dom"/>
</dbReference>
<dbReference type="CDD" id="cd00130">
    <property type="entry name" value="PAS"/>
    <property type="match status" value="1"/>
</dbReference>
<dbReference type="PROSITE" id="PS50113">
    <property type="entry name" value="PAC"/>
    <property type="match status" value="1"/>
</dbReference>
<dbReference type="InterPro" id="IPR000014">
    <property type="entry name" value="PAS"/>
</dbReference>
<gene>
    <name evidence="8" type="ORF">VIBNI_A0952</name>
</gene>
<comment type="catalytic activity">
    <reaction evidence="1">
        <text>ATP + protein L-histidine = ADP + protein N-phospho-L-histidine.</text>
        <dbReference type="EC" id="2.7.13.3"/>
    </reaction>
</comment>
<dbReference type="SUPFAM" id="SSF55874">
    <property type="entry name" value="ATPase domain of HSP90 chaperone/DNA topoisomerase II/histidine kinase"/>
    <property type="match status" value="1"/>
</dbReference>
<evidence type="ECO:0000259" key="7">
    <source>
        <dbReference type="PROSITE" id="PS50113"/>
    </source>
</evidence>
<feature type="domain" description="PAC" evidence="7">
    <location>
        <begin position="92"/>
        <end position="144"/>
    </location>
</feature>
<name>U4KDZ2_9VIBR</name>
<dbReference type="Pfam" id="PF13188">
    <property type="entry name" value="PAS_8"/>
    <property type="match status" value="1"/>
</dbReference>
<evidence type="ECO:0000313" key="9">
    <source>
        <dbReference type="Proteomes" id="UP000016895"/>
    </source>
</evidence>
<dbReference type="PRINTS" id="PR00344">
    <property type="entry name" value="BCTRLSENSOR"/>
</dbReference>
<feature type="domain" description="Histidine kinase" evidence="5">
    <location>
        <begin position="287"/>
        <end position="502"/>
    </location>
</feature>
<dbReference type="EMBL" id="FO203526">
    <property type="protein sequence ID" value="CCO57108.1"/>
    <property type="molecule type" value="Genomic_DNA"/>
</dbReference>
<dbReference type="Pfam" id="PF00512">
    <property type="entry name" value="HisKA"/>
    <property type="match status" value="1"/>
</dbReference>
<dbReference type="SUPFAM" id="SSF47384">
    <property type="entry name" value="Homodimeric domain of signal transducing histidine kinase"/>
    <property type="match status" value="1"/>
</dbReference>
<dbReference type="PANTHER" id="PTHR43065">
    <property type="entry name" value="SENSOR HISTIDINE KINASE"/>
    <property type="match status" value="1"/>
</dbReference>
<feature type="domain" description="PAS" evidence="6">
    <location>
        <begin position="17"/>
        <end position="89"/>
    </location>
</feature>
<dbReference type="InterPro" id="IPR000700">
    <property type="entry name" value="PAS-assoc_C"/>
</dbReference>
<dbReference type="InterPro" id="IPR013655">
    <property type="entry name" value="PAS_fold_3"/>
</dbReference>
<evidence type="ECO:0000256" key="3">
    <source>
        <dbReference type="ARBA" id="ARBA00022553"/>
    </source>
</evidence>
<keyword evidence="8" id="KW-0418">Kinase</keyword>
<evidence type="ECO:0000256" key="4">
    <source>
        <dbReference type="SAM" id="Coils"/>
    </source>
</evidence>
<evidence type="ECO:0000256" key="2">
    <source>
        <dbReference type="ARBA" id="ARBA00012438"/>
    </source>
</evidence>
<dbReference type="RefSeq" id="WP_022550116.1">
    <property type="nucleotide sequence ID" value="NC_022528.1"/>
</dbReference>
<dbReference type="InterPro" id="IPR001610">
    <property type="entry name" value="PAC"/>
</dbReference>
<dbReference type="Proteomes" id="UP000016895">
    <property type="component" value="Chromosome 1"/>
</dbReference>
<dbReference type="GO" id="GO:0000155">
    <property type="term" value="F:phosphorelay sensor kinase activity"/>
    <property type="evidence" value="ECO:0007669"/>
    <property type="project" value="InterPro"/>
</dbReference>
<evidence type="ECO:0000259" key="5">
    <source>
        <dbReference type="PROSITE" id="PS50109"/>
    </source>
</evidence>
<keyword evidence="8" id="KW-0808">Transferase</keyword>
<dbReference type="InterPro" id="IPR035965">
    <property type="entry name" value="PAS-like_dom_sf"/>
</dbReference>
<feature type="domain" description="PAS" evidence="6">
    <location>
        <begin position="141"/>
        <end position="196"/>
    </location>
</feature>
<proteinExistence type="predicted"/>
<dbReference type="InterPro" id="IPR003594">
    <property type="entry name" value="HATPase_dom"/>
</dbReference>
<keyword evidence="3" id="KW-0597">Phosphoprotein</keyword>
<dbReference type="InterPro" id="IPR004358">
    <property type="entry name" value="Sig_transdc_His_kin-like_C"/>
</dbReference>
<dbReference type="KEGG" id="vni:VIBNI_A0952"/>
<protein>
    <recommendedName>
        <fullName evidence="2">histidine kinase</fullName>
        <ecNumber evidence="2">2.7.13.3</ecNumber>
    </recommendedName>
</protein>
<sequence>MDEQSRLLLELEHYRLEADRYRMLVEQSTDMISRHTPTSDWTYIDVNQAVESMLGYLPEEIIGTAGYDLFHFEDADNLHERADSVRYHNGMYINTYRYRHKMGHYIWMETTSRTIRNATGEPQEIVCVSRDVTDRVLAQQSMQRFARVVEAASDLVIFCDYGTQKMTYFNESAQQILGVPVENGSARYLSQLFEPEIARYRLQKALEEADKNEGWYGSLPLQLPHSDLHAEIEEIIAHRDSHDKTEYYTLIGRNNTLKRQAEEEAKQYQKEMAHMSRFLSVGEMATGLAHELNQPLATILNYCRGAQRRLENDGNATEMVSRAFDMISTQALRAAEIIKRMRSFLRKADSHHQHFSINDACTDVCQLLNHEIEDHNIDLSLQLAVDEPTLFGDKIQIEQVVLNLLRNAIEAHQCNDNPHRKVIIASSIVDREVQVLVSDNAGGISSADLGKLFEPFFTSKSMGLGMGLPISRTIIESHGGRLWAEIDENASSHFYLRLPCRGQ</sequence>
<dbReference type="SUPFAM" id="SSF55785">
    <property type="entry name" value="PYP-like sensor domain (PAS domain)"/>
    <property type="match status" value="2"/>
</dbReference>
<feature type="coiled-coil region" evidence="4">
    <location>
        <begin position="251"/>
        <end position="278"/>
    </location>
</feature>
<dbReference type="InterPro" id="IPR005467">
    <property type="entry name" value="His_kinase_dom"/>
</dbReference>
<dbReference type="Gene3D" id="3.30.450.20">
    <property type="entry name" value="PAS domain"/>
    <property type="match status" value="2"/>
</dbReference>
<dbReference type="SMART" id="SM00086">
    <property type="entry name" value="PAC"/>
    <property type="match status" value="1"/>
</dbReference>
<dbReference type="SMART" id="SM00388">
    <property type="entry name" value="HisKA"/>
    <property type="match status" value="1"/>
</dbReference>
<dbReference type="CDD" id="cd00082">
    <property type="entry name" value="HisKA"/>
    <property type="match status" value="1"/>
</dbReference>
<dbReference type="AlphaFoldDB" id="U4KDZ2"/>
<accession>U4KDZ2</accession>
<dbReference type="InterPro" id="IPR036097">
    <property type="entry name" value="HisK_dim/P_sf"/>
</dbReference>
<dbReference type="InterPro" id="IPR036890">
    <property type="entry name" value="HATPase_C_sf"/>
</dbReference>
<reference evidence="8 9" key="1">
    <citation type="journal article" date="2013" name="ISME J.">
        <title>Comparative genomics of pathogenic lineages of Vibrio nigripulchritudo identifies virulence-associated traits.</title>
        <authorList>
            <person name="Goudenege D."/>
            <person name="Labreuche Y."/>
            <person name="Krin E."/>
            <person name="Ansquer D."/>
            <person name="Mangenot S."/>
            <person name="Calteau A."/>
            <person name="Medigue C."/>
            <person name="Mazel D."/>
            <person name="Polz M.F."/>
            <person name="Le Roux F."/>
        </authorList>
    </citation>
    <scope>NUCLEOTIDE SEQUENCE [LARGE SCALE GENOMIC DNA]</scope>
    <source>
        <strain evidence="9">SnF1</strain>
    </source>
</reference>
<dbReference type="PROSITE" id="PS50109">
    <property type="entry name" value="HIS_KIN"/>
    <property type="match status" value="1"/>
</dbReference>
<dbReference type="PATRIC" id="fig|1260221.3.peg.913"/>
<dbReference type="Pfam" id="PF08447">
    <property type="entry name" value="PAS_3"/>
    <property type="match status" value="1"/>
</dbReference>
<dbReference type="Pfam" id="PF02518">
    <property type="entry name" value="HATPase_c"/>
    <property type="match status" value="1"/>
</dbReference>
<dbReference type="Gene3D" id="1.10.287.130">
    <property type="match status" value="1"/>
</dbReference>
<dbReference type="SMART" id="SM00091">
    <property type="entry name" value="PAS"/>
    <property type="match status" value="2"/>
</dbReference>
<evidence type="ECO:0000259" key="6">
    <source>
        <dbReference type="PROSITE" id="PS50112"/>
    </source>
</evidence>
<dbReference type="PANTHER" id="PTHR43065:SF42">
    <property type="entry name" value="TWO-COMPONENT SENSOR PPRA"/>
    <property type="match status" value="1"/>
</dbReference>
<keyword evidence="9" id="KW-1185">Reference proteome</keyword>
<dbReference type="PROSITE" id="PS50112">
    <property type="entry name" value="PAS"/>
    <property type="match status" value="2"/>
</dbReference>
<dbReference type="Gene3D" id="3.30.565.10">
    <property type="entry name" value="Histidine kinase-like ATPase, C-terminal domain"/>
    <property type="match status" value="1"/>
</dbReference>
<dbReference type="OrthoDB" id="1931120at2"/>